<name>A0AAE0YRD1_9GAST</name>
<evidence type="ECO:0000313" key="2">
    <source>
        <dbReference type="Proteomes" id="UP001283361"/>
    </source>
</evidence>
<proteinExistence type="predicted"/>
<accession>A0AAE0YRD1</accession>
<gene>
    <name evidence="1" type="ORF">RRG08_034919</name>
</gene>
<reference evidence="1" key="1">
    <citation type="journal article" date="2023" name="G3 (Bethesda)">
        <title>A reference genome for the long-term kleptoplast-retaining sea slug Elysia crispata morphotype clarki.</title>
        <authorList>
            <person name="Eastman K.E."/>
            <person name="Pendleton A.L."/>
            <person name="Shaikh M.A."/>
            <person name="Suttiyut T."/>
            <person name="Ogas R."/>
            <person name="Tomko P."/>
            <person name="Gavelis G."/>
            <person name="Widhalm J.R."/>
            <person name="Wisecaver J.H."/>
        </authorList>
    </citation>
    <scope>NUCLEOTIDE SEQUENCE</scope>
    <source>
        <strain evidence="1">ECLA1</strain>
    </source>
</reference>
<sequence>MYVSELPIIGFVIPLKPQKMDAKGVEVSLIRLDRFLDSACKGRDKEGESEGKLTEYKQDRIYGQSTRGTAAIGPQERRFEMRSGDSVSATVNNSRLPLASSCHHRMAASCLPLACHQPITSTGLWSYRKS</sequence>
<protein>
    <submittedName>
        <fullName evidence="1">Uncharacterized protein</fullName>
    </submittedName>
</protein>
<dbReference type="AlphaFoldDB" id="A0AAE0YRD1"/>
<dbReference type="EMBL" id="JAWDGP010005692">
    <property type="protein sequence ID" value="KAK3753744.1"/>
    <property type="molecule type" value="Genomic_DNA"/>
</dbReference>
<keyword evidence="2" id="KW-1185">Reference proteome</keyword>
<evidence type="ECO:0000313" key="1">
    <source>
        <dbReference type="EMBL" id="KAK3753744.1"/>
    </source>
</evidence>
<organism evidence="1 2">
    <name type="scientific">Elysia crispata</name>
    <name type="common">lettuce slug</name>
    <dbReference type="NCBI Taxonomy" id="231223"/>
    <lineage>
        <taxon>Eukaryota</taxon>
        <taxon>Metazoa</taxon>
        <taxon>Spiralia</taxon>
        <taxon>Lophotrochozoa</taxon>
        <taxon>Mollusca</taxon>
        <taxon>Gastropoda</taxon>
        <taxon>Heterobranchia</taxon>
        <taxon>Euthyneura</taxon>
        <taxon>Panpulmonata</taxon>
        <taxon>Sacoglossa</taxon>
        <taxon>Placobranchoidea</taxon>
        <taxon>Plakobranchidae</taxon>
        <taxon>Elysia</taxon>
    </lineage>
</organism>
<comment type="caution">
    <text evidence="1">The sequence shown here is derived from an EMBL/GenBank/DDBJ whole genome shotgun (WGS) entry which is preliminary data.</text>
</comment>
<dbReference type="Proteomes" id="UP001283361">
    <property type="component" value="Unassembled WGS sequence"/>
</dbReference>